<accession>A0A3L6RL83</accession>
<dbReference type="AlphaFoldDB" id="A0A3L6RL83"/>
<dbReference type="STRING" id="4540.A0A3L6RL83"/>
<evidence type="ECO:0000256" key="1">
    <source>
        <dbReference type="SAM" id="MobiDB-lite"/>
    </source>
</evidence>
<feature type="compositionally biased region" description="Low complexity" evidence="1">
    <location>
        <begin position="63"/>
        <end position="72"/>
    </location>
</feature>
<feature type="chain" id="PRO_5018175692" evidence="2">
    <location>
        <begin position="26"/>
        <end position="82"/>
    </location>
</feature>
<gene>
    <name evidence="3" type="ORF">C2845_PM13G11880</name>
</gene>
<feature type="signal peptide" evidence="2">
    <location>
        <begin position="1"/>
        <end position="25"/>
    </location>
</feature>
<evidence type="ECO:0000256" key="2">
    <source>
        <dbReference type="SAM" id="SignalP"/>
    </source>
</evidence>
<name>A0A3L6RL83_PANMI</name>
<dbReference type="EMBL" id="PQIB02000008">
    <property type="protein sequence ID" value="RLN05314.1"/>
    <property type="molecule type" value="Genomic_DNA"/>
</dbReference>
<evidence type="ECO:0000313" key="4">
    <source>
        <dbReference type="Proteomes" id="UP000275267"/>
    </source>
</evidence>
<dbReference type="Proteomes" id="UP000275267">
    <property type="component" value="Unassembled WGS sequence"/>
</dbReference>
<keyword evidence="2" id="KW-0732">Signal</keyword>
<sequence>MATMEGLHILILLLILTQMISLTGSRPPPDPVACIDGISNCTITNAYASFPDRSAARPVLPTRAASRSSSRPWRPRCRSGVR</sequence>
<feature type="region of interest" description="Disordered" evidence="1">
    <location>
        <begin position="58"/>
        <end position="82"/>
    </location>
</feature>
<organism evidence="3 4">
    <name type="scientific">Panicum miliaceum</name>
    <name type="common">Proso millet</name>
    <name type="synonym">Broomcorn millet</name>
    <dbReference type="NCBI Taxonomy" id="4540"/>
    <lineage>
        <taxon>Eukaryota</taxon>
        <taxon>Viridiplantae</taxon>
        <taxon>Streptophyta</taxon>
        <taxon>Embryophyta</taxon>
        <taxon>Tracheophyta</taxon>
        <taxon>Spermatophyta</taxon>
        <taxon>Magnoliopsida</taxon>
        <taxon>Liliopsida</taxon>
        <taxon>Poales</taxon>
        <taxon>Poaceae</taxon>
        <taxon>PACMAD clade</taxon>
        <taxon>Panicoideae</taxon>
        <taxon>Panicodae</taxon>
        <taxon>Paniceae</taxon>
        <taxon>Panicinae</taxon>
        <taxon>Panicum</taxon>
        <taxon>Panicum sect. Panicum</taxon>
    </lineage>
</organism>
<comment type="caution">
    <text evidence="3">The sequence shown here is derived from an EMBL/GenBank/DDBJ whole genome shotgun (WGS) entry which is preliminary data.</text>
</comment>
<reference evidence="4" key="1">
    <citation type="journal article" date="2019" name="Nat. Commun.">
        <title>The genome of broomcorn millet.</title>
        <authorList>
            <person name="Zou C."/>
            <person name="Miki D."/>
            <person name="Li D."/>
            <person name="Tang Q."/>
            <person name="Xiao L."/>
            <person name="Rajput S."/>
            <person name="Deng P."/>
            <person name="Jia W."/>
            <person name="Huang R."/>
            <person name="Zhang M."/>
            <person name="Sun Y."/>
            <person name="Hu J."/>
            <person name="Fu X."/>
            <person name="Schnable P.S."/>
            <person name="Li F."/>
            <person name="Zhang H."/>
            <person name="Feng B."/>
            <person name="Zhu X."/>
            <person name="Liu R."/>
            <person name="Schnable J.C."/>
            <person name="Zhu J.-K."/>
            <person name="Zhang H."/>
        </authorList>
    </citation>
    <scope>NUCLEOTIDE SEQUENCE [LARGE SCALE GENOMIC DNA]</scope>
</reference>
<evidence type="ECO:0000313" key="3">
    <source>
        <dbReference type="EMBL" id="RLN05314.1"/>
    </source>
</evidence>
<keyword evidence="4" id="KW-1185">Reference proteome</keyword>
<protein>
    <submittedName>
        <fullName evidence="3">Uncharacterized protein</fullName>
    </submittedName>
</protein>
<proteinExistence type="predicted"/>
<feature type="compositionally biased region" description="Basic residues" evidence="1">
    <location>
        <begin position="73"/>
        <end position="82"/>
    </location>
</feature>